<dbReference type="Gramene" id="AET4Gv20885500.1">
    <property type="protein sequence ID" value="AET4Gv20885500.1"/>
    <property type="gene ID" value="AET4Gv20885500"/>
</dbReference>
<keyword evidence="3" id="KW-1185">Reference proteome</keyword>
<sequence length="125" mass="14045">HTTTAISISQANEHPSIHPSIQSLTQPSQSQANNNNGPRCSLHRRPPPGRRRRGAIRRRQGQEGQGREEGRSAGALRQRARRRARRRLPGLRALRCGCTGAQQLQHLRLMTHPPALHARTPDRDE</sequence>
<reference evidence="2" key="5">
    <citation type="journal article" date="2021" name="G3 (Bethesda)">
        <title>Aegilops tauschii genome assembly Aet v5.0 features greater sequence contiguity and improved annotation.</title>
        <authorList>
            <person name="Wang L."/>
            <person name="Zhu T."/>
            <person name="Rodriguez J.C."/>
            <person name="Deal K.R."/>
            <person name="Dubcovsky J."/>
            <person name="McGuire P.E."/>
            <person name="Lux T."/>
            <person name="Spannagl M."/>
            <person name="Mayer K.F.X."/>
            <person name="Baldrich P."/>
            <person name="Meyers B.C."/>
            <person name="Huo N."/>
            <person name="Gu Y.Q."/>
            <person name="Zhou H."/>
            <person name="Devos K.M."/>
            <person name="Bennetzen J.L."/>
            <person name="Unver T."/>
            <person name="Budak H."/>
            <person name="Gulick P.J."/>
            <person name="Galiba G."/>
            <person name="Kalapos B."/>
            <person name="Nelson D.R."/>
            <person name="Li P."/>
            <person name="You F.M."/>
            <person name="Luo M.C."/>
            <person name="Dvorak J."/>
        </authorList>
    </citation>
    <scope>NUCLEOTIDE SEQUENCE [LARGE SCALE GENOMIC DNA]</scope>
    <source>
        <strain evidence="2">cv. AL8/78</strain>
    </source>
</reference>
<reference evidence="2" key="3">
    <citation type="journal article" date="2017" name="Nature">
        <title>Genome sequence of the progenitor of the wheat D genome Aegilops tauschii.</title>
        <authorList>
            <person name="Luo M.C."/>
            <person name="Gu Y.Q."/>
            <person name="Puiu D."/>
            <person name="Wang H."/>
            <person name="Twardziok S.O."/>
            <person name="Deal K.R."/>
            <person name="Huo N."/>
            <person name="Zhu T."/>
            <person name="Wang L."/>
            <person name="Wang Y."/>
            <person name="McGuire P.E."/>
            <person name="Liu S."/>
            <person name="Long H."/>
            <person name="Ramasamy R.K."/>
            <person name="Rodriguez J.C."/>
            <person name="Van S.L."/>
            <person name="Yuan L."/>
            <person name="Wang Z."/>
            <person name="Xia Z."/>
            <person name="Xiao L."/>
            <person name="Anderson O.D."/>
            <person name="Ouyang S."/>
            <person name="Liang Y."/>
            <person name="Zimin A.V."/>
            <person name="Pertea G."/>
            <person name="Qi P."/>
            <person name="Bennetzen J.L."/>
            <person name="Dai X."/>
            <person name="Dawson M.W."/>
            <person name="Muller H.G."/>
            <person name="Kugler K."/>
            <person name="Rivarola-Duarte L."/>
            <person name="Spannagl M."/>
            <person name="Mayer K.F.X."/>
            <person name="Lu F.H."/>
            <person name="Bevan M.W."/>
            <person name="Leroy P."/>
            <person name="Li P."/>
            <person name="You F.M."/>
            <person name="Sun Q."/>
            <person name="Liu Z."/>
            <person name="Lyons E."/>
            <person name="Wicker T."/>
            <person name="Salzberg S.L."/>
            <person name="Devos K.M."/>
            <person name="Dvorak J."/>
        </authorList>
    </citation>
    <scope>NUCLEOTIDE SEQUENCE [LARGE SCALE GENOMIC DNA]</scope>
    <source>
        <strain evidence="2">cv. AL8/78</strain>
    </source>
</reference>
<dbReference type="EnsemblPlants" id="AET4Gv20885500.1">
    <property type="protein sequence ID" value="AET4Gv20885500.1"/>
    <property type="gene ID" value="AET4Gv20885500"/>
</dbReference>
<evidence type="ECO:0000256" key="1">
    <source>
        <dbReference type="SAM" id="MobiDB-lite"/>
    </source>
</evidence>
<feature type="compositionally biased region" description="Polar residues" evidence="1">
    <location>
        <begin position="1"/>
        <end position="38"/>
    </location>
</feature>
<feature type="compositionally biased region" description="Basic residues" evidence="1">
    <location>
        <begin position="41"/>
        <end position="59"/>
    </location>
</feature>
<feature type="compositionally biased region" description="Basic residues" evidence="1">
    <location>
        <begin position="78"/>
        <end position="89"/>
    </location>
</feature>
<protein>
    <submittedName>
        <fullName evidence="2">Uncharacterized protein</fullName>
    </submittedName>
</protein>
<feature type="region of interest" description="Disordered" evidence="1">
    <location>
        <begin position="1"/>
        <end position="89"/>
    </location>
</feature>
<evidence type="ECO:0000313" key="2">
    <source>
        <dbReference type="EnsemblPlants" id="AET4Gv20885500.1"/>
    </source>
</evidence>
<dbReference type="AlphaFoldDB" id="A0A453JDN6"/>
<accession>A0A453JDN6</accession>
<evidence type="ECO:0000313" key="3">
    <source>
        <dbReference type="Proteomes" id="UP000015105"/>
    </source>
</evidence>
<dbReference type="Proteomes" id="UP000015105">
    <property type="component" value="Chromosome 4D"/>
</dbReference>
<name>A0A453JDN6_AEGTS</name>
<organism evidence="2 3">
    <name type="scientific">Aegilops tauschii subsp. strangulata</name>
    <name type="common">Goatgrass</name>
    <dbReference type="NCBI Taxonomy" id="200361"/>
    <lineage>
        <taxon>Eukaryota</taxon>
        <taxon>Viridiplantae</taxon>
        <taxon>Streptophyta</taxon>
        <taxon>Embryophyta</taxon>
        <taxon>Tracheophyta</taxon>
        <taxon>Spermatophyta</taxon>
        <taxon>Magnoliopsida</taxon>
        <taxon>Liliopsida</taxon>
        <taxon>Poales</taxon>
        <taxon>Poaceae</taxon>
        <taxon>BOP clade</taxon>
        <taxon>Pooideae</taxon>
        <taxon>Triticodae</taxon>
        <taxon>Triticeae</taxon>
        <taxon>Triticinae</taxon>
        <taxon>Aegilops</taxon>
    </lineage>
</organism>
<reference evidence="3" key="1">
    <citation type="journal article" date="2014" name="Science">
        <title>Ancient hybridizations among the ancestral genomes of bread wheat.</title>
        <authorList>
            <consortium name="International Wheat Genome Sequencing Consortium,"/>
            <person name="Marcussen T."/>
            <person name="Sandve S.R."/>
            <person name="Heier L."/>
            <person name="Spannagl M."/>
            <person name="Pfeifer M."/>
            <person name="Jakobsen K.S."/>
            <person name="Wulff B.B."/>
            <person name="Steuernagel B."/>
            <person name="Mayer K.F."/>
            <person name="Olsen O.A."/>
        </authorList>
    </citation>
    <scope>NUCLEOTIDE SEQUENCE [LARGE SCALE GENOMIC DNA]</scope>
    <source>
        <strain evidence="3">cv. AL8/78</strain>
    </source>
</reference>
<reference evidence="3" key="2">
    <citation type="journal article" date="2017" name="Nat. Plants">
        <title>The Aegilops tauschii genome reveals multiple impacts of transposons.</title>
        <authorList>
            <person name="Zhao G."/>
            <person name="Zou C."/>
            <person name="Li K."/>
            <person name="Wang K."/>
            <person name="Li T."/>
            <person name="Gao L."/>
            <person name="Zhang X."/>
            <person name="Wang H."/>
            <person name="Yang Z."/>
            <person name="Liu X."/>
            <person name="Jiang W."/>
            <person name="Mao L."/>
            <person name="Kong X."/>
            <person name="Jiao Y."/>
            <person name="Jia J."/>
        </authorList>
    </citation>
    <scope>NUCLEOTIDE SEQUENCE [LARGE SCALE GENOMIC DNA]</scope>
    <source>
        <strain evidence="3">cv. AL8/78</strain>
    </source>
</reference>
<proteinExistence type="predicted"/>
<reference evidence="2" key="4">
    <citation type="submission" date="2019-03" db="UniProtKB">
        <authorList>
            <consortium name="EnsemblPlants"/>
        </authorList>
    </citation>
    <scope>IDENTIFICATION</scope>
</reference>